<keyword evidence="13" id="KW-0597">Phosphoprotein</keyword>
<evidence type="ECO:0000256" key="5">
    <source>
        <dbReference type="ARBA" id="ARBA00022676"/>
    </source>
</evidence>
<evidence type="ECO:0000256" key="1">
    <source>
        <dbReference type="ARBA" id="ARBA00004389"/>
    </source>
</evidence>
<comment type="catalytic activity">
    <reaction evidence="12">
        <text>a di-trans,poly-cis-dolichyl phosphate + UDP-alpha-D-glucose = a di-trans,poly-cis-dolichyl beta-D-glucosyl phosphate + UDP</text>
        <dbReference type="Rhea" id="RHEA:15401"/>
        <dbReference type="Rhea" id="RHEA-COMP:19498"/>
        <dbReference type="Rhea" id="RHEA-COMP:19502"/>
        <dbReference type="ChEBI" id="CHEBI:57525"/>
        <dbReference type="ChEBI" id="CHEBI:57683"/>
        <dbReference type="ChEBI" id="CHEBI:58223"/>
        <dbReference type="ChEBI" id="CHEBI:58885"/>
        <dbReference type="EC" id="2.4.1.117"/>
    </reaction>
    <physiologicalReaction direction="left-to-right" evidence="12">
        <dbReference type="Rhea" id="RHEA:15402"/>
    </physiologicalReaction>
</comment>
<organism evidence="15">
    <name type="scientific">Tenacibaculum sp. Pbs-1</name>
    <dbReference type="NCBI Taxonomy" id="3238748"/>
    <lineage>
        <taxon>Bacteria</taxon>
        <taxon>Pseudomonadati</taxon>
        <taxon>Bacteroidota</taxon>
        <taxon>Flavobacteriia</taxon>
        <taxon>Flavobacteriales</taxon>
        <taxon>Flavobacteriaceae</taxon>
        <taxon>Tenacibaculum</taxon>
    </lineage>
</organism>
<proteinExistence type="inferred from homology"/>
<dbReference type="PANTHER" id="PTHR10859">
    <property type="entry name" value="GLYCOSYL TRANSFERASE"/>
    <property type="match status" value="1"/>
</dbReference>
<evidence type="ECO:0000256" key="13">
    <source>
        <dbReference type="PROSITE-ProRule" id="PRU00169"/>
    </source>
</evidence>
<dbReference type="SUPFAM" id="SSF53448">
    <property type="entry name" value="Nucleotide-diphospho-sugar transferases"/>
    <property type="match status" value="1"/>
</dbReference>
<evidence type="ECO:0000256" key="7">
    <source>
        <dbReference type="ARBA" id="ARBA00022692"/>
    </source>
</evidence>
<reference evidence="15" key="1">
    <citation type="submission" date="2024-08" db="EMBL/GenBank/DDBJ databases">
        <title>Whole genome sequence of Tenacibaculum sp. strain pbs-1 associated with black-spot shell disease in Akoya pearl oysters.</title>
        <authorList>
            <person name="Sakatoku A."/>
            <person name="Suzuki T."/>
            <person name="Hatano K."/>
            <person name="Seki M."/>
            <person name="Tanaka D."/>
            <person name="Nakamura S."/>
            <person name="Suzuki N."/>
            <person name="Isshiki T."/>
        </authorList>
    </citation>
    <scope>NUCLEOTIDE SEQUENCE</scope>
    <source>
        <strain evidence="15">Pbs-1</strain>
    </source>
</reference>
<keyword evidence="11" id="KW-0472">Membrane</keyword>
<dbReference type="EC" id="2.4.1.117" evidence="4"/>
<evidence type="ECO:0000256" key="12">
    <source>
        <dbReference type="ARBA" id="ARBA00045097"/>
    </source>
</evidence>
<sequence>MDQITVKNLIMKILAIDDQKLILIPLKKRLLELGYDVKTETNAFEGMKLYDSFQPDLVIVDMNMPTISGMEVIDYIRNSKKPSTSVIVLSGNTDDKMITKGFDLGIDDYMKKPLSLNEICVRVKRLIGAPENIVSIEKQNNLIIKERCVGVVIPCYNEEKRLLSKEFTSFIDENSGYHLCFVNDGSTDKTLDVLNNLRNGREDFITIYNCEKNGGKAEAVRQGMLHMANFKDLDYIGFLDADLSTDLLDFDDLVSTIEKSNFKIVSGSRITRMGANITKESARKIISLTINFIIRKILSMDFKDTQCGAKIFHRDVIDIAFKEKFITKWLFDVEIFLRIKKHFKIEKAREMMCEKPLKRWIHADGSKLSMKDSIKIIGQLGQIAWNYRVKKKKDSTLIGKMKMEEFSITLNN</sequence>
<dbReference type="EMBL" id="AP035888">
    <property type="protein sequence ID" value="BFP67321.1"/>
    <property type="molecule type" value="Genomic_DNA"/>
</dbReference>
<dbReference type="Gene3D" id="3.90.550.10">
    <property type="entry name" value="Spore Coat Polysaccharide Biosynthesis Protein SpsA, Chain A"/>
    <property type="match status" value="1"/>
</dbReference>
<name>A0AB33KSC0_9FLAO</name>
<accession>A0AB33KSC0</accession>
<keyword evidence="7" id="KW-0812">Transmembrane</keyword>
<dbReference type="InterPro" id="IPR011006">
    <property type="entry name" value="CheY-like_superfamily"/>
</dbReference>
<keyword evidence="9" id="KW-0735">Signal-anchor</keyword>
<feature type="modified residue" description="4-aspartylphosphate" evidence="13">
    <location>
        <position position="61"/>
    </location>
</feature>
<dbReference type="InterPro" id="IPR029044">
    <property type="entry name" value="Nucleotide-diphossugar_trans"/>
</dbReference>
<dbReference type="CDD" id="cd04188">
    <property type="entry name" value="DPG_synthase"/>
    <property type="match status" value="1"/>
</dbReference>
<dbReference type="SMART" id="SM00448">
    <property type="entry name" value="REC"/>
    <property type="match status" value="1"/>
</dbReference>
<evidence type="ECO:0000256" key="9">
    <source>
        <dbReference type="ARBA" id="ARBA00022968"/>
    </source>
</evidence>
<dbReference type="Pfam" id="PF00535">
    <property type="entry name" value="Glycos_transf_2"/>
    <property type="match status" value="1"/>
</dbReference>
<dbReference type="Gene3D" id="3.40.50.2300">
    <property type="match status" value="1"/>
</dbReference>
<gene>
    <name evidence="15" type="ORF">Pbs1_06640</name>
</gene>
<protein>
    <recommendedName>
        <fullName evidence="4">dolichyl-phosphate beta-glucosyltransferase</fullName>
        <ecNumber evidence="4">2.4.1.117</ecNumber>
    </recommendedName>
</protein>
<keyword evidence="6" id="KW-0808">Transferase</keyword>
<evidence type="ECO:0000256" key="2">
    <source>
        <dbReference type="ARBA" id="ARBA00004922"/>
    </source>
</evidence>
<dbReference type="Pfam" id="PF00072">
    <property type="entry name" value="Response_reg"/>
    <property type="match status" value="1"/>
</dbReference>
<comment type="similarity">
    <text evidence="3">Belongs to the glycosyltransferase 2 family.</text>
</comment>
<dbReference type="InterPro" id="IPR001789">
    <property type="entry name" value="Sig_transdc_resp-reg_receiver"/>
</dbReference>
<dbReference type="PROSITE" id="PS50110">
    <property type="entry name" value="RESPONSE_REGULATORY"/>
    <property type="match status" value="1"/>
</dbReference>
<dbReference type="GO" id="GO:0006487">
    <property type="term" value="P:protein N-linked glycosylation"/>
    <property type="evidence" value="ECO:0007669"/>
    <property type="project" value="TreeGrafter"/>
</dbReference>
<keyword evidence="5" id="KW-0328">Glycosyltransferase</keyword>
<evidence type="ECO:0000256" key="11">
    <source>
        <dbReference type="ARBA" id="ARBA00023136"/>
    </source>
</evidence>
<dbReference type="GO" id="GO:0000160">
    <property type="term" value="P:phosphorelay signal transduction system"/>
    <property type="evidence" value="ECO:0007669"/>
    <property type="project" value="InterPro"/>
</dbReference>
<dbReference type="CDD" id="cd00156">
    <property type="entry name" value="REC"/>
    <property type="match status" value="1"/>
</dbReference>
<dbReference type="SUPFAM" id="SSF52172">
    <property type="entry name" value="CheY-like"/>
    <property type="match status" value="1"/>
</dbReference>
<evidence type="ECO:0000256" key="4">
    <source>
        <dbReference type="ARBA" id="ARBA00012583"/>
    </source>
</evidence>
<dbReference type="GO" id="GO:0004581">
    <property type="term" value="F:dolichyl-phosphate beta-glucosyltransferase activity"/>
    <property type="evidence" value="ECO:0007669"/>
    <property type="project" value="UniProtKB-EC"/>
</dbReference>
<evidence type="ECO:0000256" key="10">
    <source>
        <dbReference type="ARBA" id="ARBA00022989"/>
    </source>
</evidence>
<feature type="domain" description="Response regulatory" evidence="14">
    <location>
        <begin position="12"/>
        <end position="127"/>
    </location>
</feature>
<comment type="subcellular location">
    <subcellularLocation>
        <location evidence="1">Endoplasmic reticulum membrane</location>
        <topology evidence="1">Single-pass membrane protein</topology>
    </subcellularLocation>
</comment>
<keyword evidence="8" id="KW-0256">Endoplasmic reticulum</keyword>
<keyword evidence="10" id="KW-1133">Transmembrane helix</keyword>
<comment type="pathway">
    <text evidence="2">Protein modification; protein glycosylation.</text>
</comment>
<evidence type="ECO:0000313" key="15">
    <source>
        <dbReference type="EMBL" id="BFP67321.1"/>
    </source>
</evidence>
<dbReference type="PANTHER" id="PTHR10859:SF91">
    <property type="entry name" value="DOLICHYL-PHOSPHATE BETA-GLUCOSYLTRANSFERASE"/>
    <property type="match status" value="1"/>
</dbReference>
<dbReference type="InterPro" id="IPR035518">
    <property type="entry name" value="DPG_synthase"/>
</dbReference>
<evidence type="ECO:0000256" key="6">
    <source>
        <dbReference type="ARBA" id="ARBA00022679"/>
    </source>
</evidence>
<evidence type="ECO:0000256" key="3">
    <source>
        <dbReference type="ARBA" id="ARBA00006739"/>
    </source>
</evidence>
<dbReference type="InterPro" id="IPR001173">
    <property type="entry name" value="Glyco_trans_2-like"/>
</dbReference>
<evidence type="ECO:0000259" key="14">
    <source>
        <dbReference type="PROSITE" id="PS50110"/>
    </source>
</evidence>
<evidence type="ECO:0000256" key="8">
    <source>
        <dbReference type="ARBA" id="ARBA00022824"/>
    </source>
</evidence>
<dbReference type="AlphaFoldDB" id="A0AB33KSC0"/>